<proteinExistence type="predicted"/>
<name>A0A151I5N2_9HYME</name>
<evidence type="ECO:0000313" key="2">
    <source>
        <dbReference type="EMBL" id="KYM87216.1"/>
    </source>
</evidence>
<evidence type="ECO:0000256" key="1">
    <source>
        <dbReference type="SAM" id="Phobius"/>
    </source>
</evidence>
<organism evidence="2 3">
    <name type="scientific">Atta colombica</name>
    <dbReference type="NCBI Taxonomy" id="520822"/>
    <lineage>
        <taxon>Eukaryota</taxon>
        <taxon>Metazoa</taxon>
        <taxon>Ecdysozoa</taxon>
        <taxon>Arthropoda</taxon>
        <taxon>Hexapoda</taxon>
        <taxon>Insecta</taxon>
        <taxon>Pterygota</taxon>
        <taxon>Neoptera</taxon>
        <taxon>Endopterygota</taxon>
        <taxon>Hymenoptera</taxon>
        <taxon>Apocrita</taxon>
        <taxon>Aculeata</taxon>
        <taxon>Formicoidea</taxon>
        <taxon>Formicidae</taxon>
        <taxon>Myrmicinae</taxon>
        <taxon>Atta</taxon>
    </lineage>
</organism>
<accession>A0A151I5N2</accession>
<evidence type="ECO:0000313" key="3">
    <source>
        <dbReference type="Proteomes" id="UP000078540"/>
    </source>
</evidence>
<sequence>MHQKTNYEDSTKTKHRWEIDVLENVLHSSDSSGLSSSTSISTGRAVSRLCSLIMCFGSSISCCSCCWLLVIGFSCVVCSCWSSSSVTVVGSIAKRDHVEFTRRTHLRTLSQLRLQQQLPDTSRNRSQRQQRVVECTWQR</sequence>
<dbReference type="Proteomes" id="UP000078540">
    <property type="component" value="Unassembled WGS sequence"/>
</dbReference>
<dbReference type="AlphaFoldDB" id="A0A151I5N2"/>
<feature type="transmembrane region" description="Helical" evidence="1">
    <location>
        <begin position="49"/>
        <end position="73"/>
    </location>
</feature>
<keyword evidence="1" id="KW-1133">Transmembrane helix</keyword>
<gene>
    <name evidence="2" type="ORF">ALC53_03628</name>
</gene>
<keyword evidence="1" id="KW-0812">Transmembrane</keyword>
<keyword evidence="1" id="KW-0472">Membrane</keyword>
<reference evidence="2 3" key="1">
    <citation type="submission" date="2015-09" db="EMBL/GenBank/DDBJ databases">
        <title>Atta colombica WGS genome.</title>
        <authorList>
            <person name="Nygaard S."/>
            <person name="Hu H."/>
            <person name="Boomsma J."/>
            <person name="Zhang G."/>
        </authorList>
    </citation>
    <scope>NUCLEOTIDE SEQUENCE [LARGE SCALE GENOMIC DNA]</scope>
    <source>
        <strain evidence="2">Treedump-2</strain>
        <tissue evidence="2">Whole body</tissue>
    </source>
</reference>
<protein>
    <submittedName>
        <fullName evidence="2">Uncharacterized protein</fullName>
    </submittedName>
</protein>
<keyword evidence="3" id="KW-1185">Reference proteome</keyword>
<dbReference type="EMBL" id="KQ976434">
    <property type="protein sequence ID" value="KYM87216.1"/>
    <property type="molecule type" value="Genomic_DNA"/>
</dbReference>